<dbReference type="InterPro" id="IPR015797">
    <property type="entry name" value="NUDIX_hydrolase-like_dom_sf"/>
</dbReference>
<dbReference type="EMBL" id="CP002355">
    <property type="protein sequence ID" value="ADR33267.1"/>
    <property type="molecule type" value="Genomic_DNA"/>
</dbReference>
<gene>
    <name evidence="5" type="ordered locus">Sulku_0601</name>
</gene>
<dbReference type="InterPro" id="IPR020084">
    <property type="entry name" value="NUDIX_hydrolase_CS"/>
</dbReference>
<dbReference type="AlphaFoldDB" id="E4U0H0"/>
<comment type="cofactor">
    <cofactor evidence="1">
        <name>Mn(2+)</name>
        <dbReference type="ChEBI" id="CHEBI:29035"/>
    </cofactor>
</comment>
<evidence type="ECO:0000313" key="6">
    <source>
        <dbReference type="Proteomes" id="UP000008721"/>
    </source>
</evidence>
<dbReference type="InterPro" id="IPR020476">
    <property type="entry name" value="Nudix_hydrolase"/>
</dbReference>
<dbReference type="STRING" id="709032.Sulku_0601"/>
<dbReference type="PROSITE" id="PS51462">
    <property type="entry name" value="NUDIX"/>
    <property type="match status" value="1"/>
</dbReference>
<dbReference type="eggNOG" id="COG0494">
    <property type="taxonomic scope" value="Bacteria"/>
</dbReference>
<dbReference type="NCBIfam" id="NF001938">
    <property type="entry name" value="PRK00714.1-5"/>
    <property type="match status" value="1"/>
</dbReference>
<evidence type="ECO:0000256" key="1">
    <source>
        <dbReference type="ARBA" id="ARBA00001936"/>
    </source>
</evidence>
<dbReference type="PANTHER" id="PTHR21340">
    <property type="entry name" value="DIADENOSINE 5,5-P1,P4-TETRAPHOSPHATE PYROPHOSPHOHYDROLASE MUTT"/>
    <property type="match status" value="1"/>
</dbReference>
<dbReference type="PANTHER" id="PTHR21340:SF0">
    <property type="entry name" value="BIS(5'-NUCLEOSYL)-TETRAPHOSPHATASE [ASYMMETRICAL]"/>
    <property type="match status" value="1"/>
</dbReference>
<dbReference type="GO" id="GO:0006167">
    <property type="term" value="P:AMP biosynthetic process"/>
    <property type="evidence" value="ECO:0007669"/>
    <property type="project" value="TreeGrafter"/>
</dbReference>
<dbReference type="OrthoDB" id="9810648at2"/>
<dbReference type="GO" id="GO:0004081">
    <property type="term" value="F:bis(5'-nucleosyl)-tetraphosphatase (asymmetrical) activity"/>
    <property type="evidence" value="ECO:0007669"/>
    <property type="project" value="TreeGrafter"/>
</dbReference>
<dbReference type="RefSeq" id="WP_013459464.1">
    <property type="nucleotide sequence ID" value="NC_014762.1"/>
</dbReference>
<evidence type="ECO:0000313" key="5">
    <source>
        <dbReference type="EMBL" id="ADR33267.1"/>
    </source>
</evidence>
<keyword evidence="6" id="KW-1185">Reference proteome</keyword>
<dbReference type="PROSITE" id="PS00893">
    <property type="entry name" value="NUDIX_BOX"/>
    <property type="match status" value="1"/>
</dbReference>
<keyword evidence="2 3" id="KW-0378">Hydrolase</keyword>
<dbReference type="KEGG" id="sku:Sulku_0601"/>
<evidence type="ECO:0000256" key="3">
    <source>
        <dbReference type="RuleBase" id="RU003476"/>
    </source>
</evidence>
<evidence type="ECO:0000259" key="4">
    <source>
        <dbReference type="PROSITE" id="PS51462"/>
    </source>
</evidence>
<sequence>MTENKFYRPNVAAIIVSHEYPEIKDVFIAERSDLVGVWQFPQGGIDEGESAEEALFRELGEEIGTKKVEVIAEYPEWIAYDFPPHVAAKMAPYAGQKQRYYLVRLKKGAKINLDTKHPEFKAYRFVAVDELLGHIAHFKKPVYERVISYFRAKGYL</sequence>
<dbReference type="Proteomes" id="UP000008721">
    <property type="component" value="Chromosome"/>
</dbReference>
<protein>
    <submittedName>
        <fullName evidence="5">NUDIX hydrolase</fullName>
    </submittedName>
</protein>
<proteinExistence type="inferred from homology"/>
<dbReference type="InterPro" id="IPR000086">
    <property type="entry name" value="NUDIX_hydrolase_dom"/>
</dbReference>
<accession>E4U0H0</accession>
<dbReference type="GO" id="GO:0006754">
    <property type="term" value="P:ATP biosynthetic process"/>
    <property type="evidence" value="ECO:0007669"/>
    <property type="project" value="TreeGrafter"/>
</dbReference>
<dbReference type="NCBIfam" id="NF001936">
    <property type="entry name" value="PRK00714.1-3"/>
    <property type="match status" value="1"/>
</dbReference>
<reference evidence="5 6" key="1">
    <citation type="journal article" date="2012" name="Stand. Genomic Sci.">
        <title>Complete genome sequence of the sulfur compounds oxidizing chemolithoautotroph Sulfuricurvum kujiense type strain (YK-1(T)).</title>
        <authorList>
            <person name="Han C."/>
            <person name="Kotsyurbenko O."/>
            <person name="Chertkov O."/>
            <person name="Held B."/>
            <person name="Lapidus A."/>
            <person name="Nolan M."/>
            <person name="Lucas S."/>
            <person name="Hammon N."/>
            <person name="Deshpande S."/>
            <person name="Cheng J.F."/>
            <person name="Tapia R."/>
            <person name="Goodwin L.A."/>
            <person name="Pitluck S."/>
            <person name="Liolios K."/>
            <person name="Pagani I."/>
            <person name="Ivanova N."/>
            <person name="Mavromatis K."/>
            <person name="Mikhailova N."/>
            <person name="Pati A."/>
            <person name="Chen A."/>
            <person name="Palaniappan K."/>
            <person name="Land M."/>
            <person name="Hauser L."/>
            <person name="Chang Y.J."/>
            <person name="Jeffries C.D."/>
            <person name="Brambilla E.M."/>
            <person name="Rohde M."/>
            <person name="Spring S."/>
            <person name="Sikorski J."/>
            <person name="Goker M."/>
            <person name="Woyke T."/>
            <person name="Bristow J."/>
            <person name="Eisen J.A."/>
            <person name="Markowitz V."/>
            <person name="Hugenholtz P."/>
            <person name="Kyrpides N.C."/>
            <person name="Klenk H.P."/>
            <person name="Detter J.C."/>
        </authorList>
    </citation>
    <scope>NUCLEOTIDE SEQUENCE [LARGE SCALE GENOMIC DNA]</scope>
    <source>
        <strain evidence="6">ATCC BAA-921 / DSM 16994 / JCM 11577 / YK-1</strain>
    </source>
</reference>
<comment type="similarity">
    <text evidence="3">Belongs to the Nudix hydrolase family.</text>
</comment>
<evidence type="ECO:0000256" key="2">
    <source>
        <dbReference type="ARBA" id="ARBA00022801"/>
    </source>
</evidence>
<dbReference type="InterPro" id="IPR022927">
    <property type="entry name" value="RppH"/>
</dbReference>
<dbReference type="Gene3D" id="3.90.79.10">
    <property type="entry name" value="Nucleoside Triphosphate Pyrophosphohydrolase"/>
    <property type="match status" value="1"/>
</dbReference>
<dbReference type="PRINTS" id="PR00502">
    <property type="entry name" value="NUDIXFAMILY"/>
</dbReference>
<organism evidence="5 6">
    <name type="scientific">Sulfuricurvum kujiense (strain ATCC BAA-921 / DSM 16994 / JCM 11577 / YK-1)</name>
    <dbReference type="NCBI Taxonomy" id="709032"/>
    <lineage>
        <taxon>Bacteria</taxon>
        <taxon>Pseudomonadati</taxon>
        <taxon>Campylobacterota</taxon>
        <taxon>Epsilonproteobacteria</taxon>
        <taxon>Campylobacterales</taxon>
        <taxon>Sulfurimonadaceae</taxon>
        <taxon>Sulfuricurvum</taxon>
    </lineage>
</organism>
<name>E4U0H0_SULKY</name>
<dbReference type="HOGENOM" id="CLU_087195_3_0_7"/>
<dbReference type="SUPFAM" id="SSF55811">
    <property type="entry name" value="Nudix"/>
    <property type="match status" value="1"/>
</dbReference>
<dbReference type="InterPro" id="IPR051325">
    <property type="entry name" value="Nudix_hydrolase_domain"/>
</dbReference>
<dbReference type="Pfam" id="PF00293">
    <property type="entry name" value="NUDIX"/>
    <property type="match status" value="1"/>
</dbReference>
<dbReference type="CDD" id="cd03671">
    <property type="entry name" value="NUDIX_Ap4A_hydrolase_plant_like"/>
    <property type="match status" value="1"/>
</dbReference>
<feature type="domain" description="Nudix hydrolase" evidence="4">
    <location>
        <begin position="6"/>
        <end position="148"/>
    </location>
</feature>